<feature type="region of interest" description="Disordered" evidence="1">
    <location>
        <begin position="701"/>
        <end position="727"/>
    </location>
</feature>
<dbReference type="PANTHER" id="PTHR33099">
    <property type="entry name" value="FE2OG DIOXYGENASE DOMAIN-CONTAINING PROTEIN"/>
    <property type="match status" value="1"/>
</dbReference>
<gene>
    <name evidence="2" type="ORF">SLS60_009161</name>
</gene>
<dbReference type="PANTHER" id="PTHR33099:SF7">
    <property type="entry name" value="MYND-TYPE DOMAIN-CONTAINING PROTEIN"/>
    <property type="match status" value="1"/>
</dbReference>
<evidence type="ECO:0000313" key="3">
    <source>
        <dbReference type="Proteomes" id="UP001521785"/>
    </source>
</evidence>
<evidence type="ECO:0000313" key="2">
    <source>
        <dbReference type="EMBL" id="KAL1596514.1"/>
    </source>
</evidence>
<dbReference type="EMBL" id="JAKJXO020000014">
    <property type="protein sequence ID" value="KAL1596514.1"/>
    <property type="molecule type" value="Genomic_DNA"/>
</dbReference>
<sequence length="727" mass="82372">MPKKRSKGAPAGNKQCGTFATSDSINNFVNPGISIDPIGLIRLPLSAEDTKAIAHASHKAPFGKDQRTLVEESVRKTWEIQASEVRILNPEWRSCVDRIAARVADELGVGRKGVHAELHKMLLYEKGGMFKRHQDTEKVAGMFGTLVICLPSQHTGGAVRLQLGNDSIHMQTEKNSAFNATFLAWYADVQHEIEQVFRNSVVAIVHRDAIHILFLPGQLRLSHLQSWVAKLDREMTEELFDMQAHEILLQTCRNTISSQYNSDSERTECLALIAEAAILLQDLALFKDAVQAPRMYFKRSFYQMLGRSIYLRDPWVDENELCTDMAVLKRQFRNDATKKEYTIDWVGRQFLELLASAPDVKECAIASLIQFLKGWGIEVPRNHNETVRKALRSLVHDATQQGNFAMTLALHLSYELQHFEESDDFLGDIFRHLLEVVAEPAASAFNLKWYASDVFGYRKRSQRNGPSSAVGSLGHFYQHLSTFNERACATLAERIQTQARSLDNQQLQSILYPLLREMLEHLDEASAEASRLIQWLTERYVTQTVGLEPDRNVSHGAAPSDWACPQEALTGCRVGGCRACAKLHAFLRDPHERTLSCDANNNYEIFKSPNHIGYRFRRDDSQTKYFDIEWGEVEITFTKVDELLDSEHQTWEKRCNNMTSTLKELPEKKWRAFLAHRYDELINVEIVKTGFVATKPAAPVELPGASESSATNAIRSKLPRRTKGAQG</sequence>
<evidence type="ECO:0000256" key="1">
    <source>
        <dbReference type="SAM" id="MobiDB-lite"/>
    </source>
</evidence>
<protein>
    <recommendedName>
        <fullName evidence="4">Prolyl 4-hydroxylase alpha subunit Fe(2+) 2OG dioxygenase domain-containing protein</fullName>
    </recommendedName>
</protein>
<accession>A0ABR3QWH6</accession>
<evidence type="ECO:0008006" key="4">
    <source>
        <dbReference type="Google" id="ProtNLM"/>
    </source>
</evidence>
<proteinExistence type="predicted"/>
<organism evidence="2 3">
    <name type="scientific">Paraconiothyrium brasiliense</name>
    <dbReference type="NCBI Taxonomy" id="300254"/>
    <lineage>
        <taxon>Eukaryota</taxon>
        <taxon>Fungi</taxon>
        <taxon>Dikarya</taxon>
        <taxon>Ascomycota</taxon>
        <taxon>Pezizomycotina</taxon>
        <taxon>Dothideomycetes</taxon>
        <taxon>Pleosporomycetidae</taxon>
        <taxon>Pleosporales</taxon>
        <taxon>Massarineae</taxon>
        <taxon>Didymosphaeriaceae</taxon>
        <taxon>Paraconiothyrium</taxon>
    </lineage>
</organism>
<dbReference type="Proteomes" id="UP001521785">
    <property type="component" value="Unassembled WGS sequence"/>
</dbReference>
<name>A0ABR3QWH6_9PLEO</name>
<dbReference type="Gene3D" id="2.60.120.620">
    <property type="entry name" value="q2cbj1_9rhob like domain"/>
    <property type="match status" value="1"/>
</dbReference>
<feature type="compositionally biased region" description="Basic residues" evidence="1">
    <location>
        <begin position="717"/>
        <end position="727"/>
    </location>
</feature>
<keyword evidence="3" id="KW-1185">Reference proteome</keyword>
<reference evidence="2 3" key="1">
    <citation type="submission" date="2024-02" db="EMBL/GenBank/DDBJ databases">
        <title>De novo assembly and annotation of 12 fungi associated with fruit tree decline syndrome in Ontario, Canada.</title>
        <authorList>
            <person name="Sulman M."/>
            <person name="Ellouze W."/>
            <person name="Ilyukhin E."/>
        </authorList>
    </citation>
    <scope>NUCLEOTIDE SEQUENCE [LARGE SCALE GENOMIC DNA]</scope>
    <source>
        <strain evidence="2 3">M42-189</strain>
    </source>
</reference>
<comment type="caution">
    <text evidence="2">The sequence shown here is derived from an EMBL/GenBank/DDBJ whole genome shotgun (WGS) entry which is preliminary data.</text>
</comment>